<reference evidence="3" key="1">
    <citation type="submission" date="2021-01" db="EMBL/GenBank/DDBJ databases">
        <title>Modified the classification status of verrucomicrobia.</title>
        <authorList>
            <person name="Feng X."/>
        </authorList>
    </citation>
    <scope>NUCLEOTIDE SEQUENCE</scope>
    <source>
        <strain evidence="3">5K15</strain>
    </source>
</reference>
<proteinExistence type="predicted"/>
<accession>A0AAE2VCI0</accession>
<dbReference type="InterPro" id="IPR011989">
    <property type="entry name" value="ARM-like"/>
</dbReference>
<name>A0AAE2VCI0_9BACT</name>
<comment type="caution">
    <text evidence="3">The sequence shown here is derived from an EMBL/GenBank/DDBJ whole genome shotgun (WGS) entry which is preliminary data.</text>
</comment>
<dbReference type="Proteomes" id="UP000634206">
    <property type="component" value="Unassembled WGS sequence"/>
</dbReference>
<evidence type="ECO:0000313" key="4">
    <source>
        <dbReference type="Proteomes" id="UP000634206"/>
    </source>
</evidence>
<dbReference type="Pfam" id="PF13646">
    <property type="entry name" value="HEAT_2"/>
    <property type="match status" value="1"/>
</dbReference>
<keyword evidence="4" id="KW-1185">Reference proteome</keyword>
<evidence type="ECO:0000256" key="1">
    <source>
        <dbReference type="SAM" id="SignalP"/>
    </source>
</evidence>
<dbReference type="Gene3D" id="1.25.10.10">
    <property type="entry name" value="Leucine-rich Repeat Variant"/>
    <property type="match status" value="1"/>
</dbReference>
<dbReference type="Gene3D" id="2.30.42.10">
    <property type="match status" value="1"/>
</dbReference>
<dbReference type="Pfam" id="PF19805">
    <property type="entry name" value="DUF6288"/>
    <property type="match status" value="1"/>
</dbReference>
<dbReference type="AlphaFoldDB" id="A0AAE2VCI0"/>
<dbReference type="InterPro" id="IPR036034">
    <property type="entry name" value="PDZ_sf"/>
</dbReference>
<protein>
    <submittedName>
        <fullName evidence="3">HEAT repeat domain-containing protein</fullName>
    </submittedName>
</protein>
<dbReference type="InterPro" id="IPR016024">
    <property type="entry name" value="ARM-type_fold"/>
</dbReference>
<feature type="chain" id="PRO_5042138892" evidence="1">
    <location>
        <begin position="21"/>
        <end position="798"/>
    </location>
</feature>
<evidence type="ECO:0000313" key="3">
    <source>
        <dbReference type="EMBL" id="MBK1855041.1"/>
    </source>
</evidence>
<organism evidence="3 4">
    <name type="scientific">Oceaniferula flava</name>
    <dbReference type="NCBI Taxonomy" id="2800421"/>
    <lineage>
        <taxon>Bacteria</taxon>
        <taxon>Pseudomonadati</taxon>
        <taxon>Verrucomicrobiota</taxon>
        <taxon>Verrucomicrobiia</taxon>
        <taxon>Verrucomicrobiales</taxon>
        <taxon>Verrucomicrobiaceae</taxon>
        <taxon>Oceaniferula</taxon>
    </lineage>
</organism>
<dbReference type="SMART" id="SM00228">
    <property type="entry name" value="PDZ"/>
    <property type="match status" value="1"/>
</dbReference>
<dbReference type="SUPFAM" id="SSF50156">
    <property type="entry name" value="PDZ domain-like"/>
    <property type="match status" value="1"/>
</dbReference>
<dbReference type="RefSeq" id="WP_309489654.1">
    <property type="nucleotide sequence ID" value="NZ_JAENIG010000005.1"/>
</dbReference>
<dbReference type="InterPro" id="IPR001478">
    <property type="entry name" value="PDZ"/>
</dbReference>
<feature type="domain" description="PDZ" evidence="2">
    <location>
        <begin position="69"/>
        <end position="110"/>
    </location>
</feature>
<gene>
    <name evidence="3" type="ORF">JIN83_08725</name>
</gene>
<dbReference type="InterPro" id="IPR046255">
    <property type="entry name" value="DUF6288"/>
</dbReference>
<dbReference type="EMBL" id="JAENIG010000005">
    <property type="protein sequence ID" value="MBK1855041.1"/>
    <property type="molecule type" value="Genomic_DNA"/>
</dbReference>
<dbReference type="SUPFAM" id="SSF48371">
    <property type="entry name" value="ARM repeat"/>
    <property type="match status" value="1"/>
</dbReference>
<dbReference type="PROSITE" id="PS50106">
    <property type="entry name" value="PDZ"/>
    <property type="match status" value="1"/>
</dbReference>
<keyword evidence="1" id="KW-0732">Signal</keyword>
<evidence type="ECO:0000259" key="2">
    <source>
        <dbReference type="PROSITE" id="PS50106"/>
    </source>
</evidence>
<sequence>MTFKYIILCLSLSISGTTYAASKHSISKLDFTQGDKVPENANHDWNLGATGLRGWMYFNKMVTTDARQVLVTKVTKGSPADGKIKVGDVILGVNGKPFSSDPRKEIGNALGHAESSKSNGGLTLLRWRDGKQDEVSLILPILGSYSATAPYDCSKSVVIFKKGCEALAARIVNPSYKENPIPRALNALALLASGEPKYLPVIRQEVEWAANFSTDRFQTWYYGYNMMLVAEYTMATGDKSYLPGLRRLALESAAGQSAVGSWGHGFAGSDRRLIGYGMMNSPGVPLTIALTMARAAGLKDPEITQAINRSTRLLRFYNGKGAIPYGDHTPWTETHEDNGKCGMTAVLFNLLKEKDCTTFFSKMSIASHGSERDTGHTGNFFNILWALPGISPSGPHATGAWMKEYGSWYFDLARQSDGSFTHQGPPQLKTDSYANWDCTGAYLLSYALPLKTLYLTGKEGSCIPAVNAIRAAKLIGDGQGWDNKDRNSAYDKLKIGFLLDNLTSWSPVVRERSAMALARRKDTPIAPLVTLLSSSDMNSRYGACQALAALRKRAAPAIEPLRACLKSDDLWLRIKAAEALSSIGKQAMHTAPELLNLLAQVDKKNDPRGMQQRYFSYTLFNARGGMLTSSLDGVDREALYAAVRAGLKNEDGRARGSIGSVYRNLNFKEIRPLLPAILEAVVEPAPSGVMFADIVRVEGLHILSVHKVEEGILACVNYLRTQNRWASEKRTPELLEILLSYGTHAKSVIPELEKIAATMSQGEAHFPKRLSLQKAEYIRETIALIEKSNITPELITIN</sequence>
<feature type="signal peptide" evidence="1">
    <location>
        <begin position="1"/>
        <end position="20"/>
    </location>
</feature>